<organism evidence="2 3">
    <name type="scientific">Thlaspi arvense</name>
    <name type="common">Field penny-cress</name>
    <dbReference type="NCBI Taxonomy" id="13288"/>
    <lineage>
        <taxon>Eukaryota</taxon>
        <taxon>Viridiplantae</taxon>
        <taxon>Streptophyta</taxon>
        <taxon>Embryophyta</taxon>
        <taxon>Tracheophyta</taxon>
        <taxon>Spermatophyta</taxon>
        <taxon>Magnoliopsida</taxon>
        <taxon>eudicotyledons</taxon>
        <taxon>Gunneridae</taxon>
        <taxon>Pentapetalae</taxon>
        <taxon>rosids</taxon>
        <taxon>malvids</taxon>
        <taxon>Brassicales</taxon>
        <taxon>Brassicaceae</taxon>
        <taxon>Thlaspideae</taxon>
        <taxon>Thlaspi</taxon>
    </lineage>
</organism>
<protein>
    <submittedName>
        <fullName evidence="2">Uncharacterized protein</fullName>
    </submittedName>
</protein>
<evidence type="ECO:0000313" key="2">
    <source>
        <dbReference type="EMBL" id="CAH2042053.1"/>
    </source>
</evidence>
<evidence type="ECO:0000313" key="3">
    <source>
        <dbReference type="Proteomes" id="UP000836841"/>
    </source>
</evidence>
<feature type="coiled-coil region" evidence="1">
    <location>
        <begin position="2"/>
        <end position="43"/>
    </location>
</feature>
<dbReference type="GO" id="GO:0009639">
    <property type="term" value="P:response to red or far red light"/>
    <property type="evidence" value="ECO:0007669"/>
    <property type="project" value="InterPro"/>
</dbReference>
<dbReference type="EMBL" id="CAJVSB020000154">
    <property type="protein sequence ID" value="CAH2042053.1"/>
    <property type="molecule type" value="Genomic_DNA"/>
</dbReference>
<keyword evidence="1" id="KW-0175">Coiled coil</keyword>
<dbReference type="AlphaFoldDB" id="A0AAU9RH36"/>
<dbReference type="Proteomes" id="UP000836841">
    <property type="component" value="Unassembled WGS sequence"/>
</dbReference>
<sequence>MMKMYEITMRKMQSEIETKENDIAALEKELEEIISNNKTLEKRLNSSGQFSVLDCVDPSNATPNGFNIALHYAVRSIRSFVKVMIREMESANWDIEAAASAIEPEIVFPKSNHRCFAFESFVCRECSMGSTLTPIRYPTSPSHLEINAEENDKVRRVARHGFLRGVHGSGQARLALALLAFSFDQEVQIFQVKRNCRSSEVYMEKRGGGRVHRRGGQRIPSGFHVVPGLRSGRR</sequence>
<gene>
    <name evidence="2" type="ORF">TAV2_LOCUS4634</name>
</gene>
<comment type="caution">
    <text evidence="2">The sequence shown here is derived from an EMBL/GenBank/DDBJ whole genome shotgun (WGS) entry which is preliminary data.</text>
</comment>
<proteinExistence type="predicted"/>
<name>A0AAU9RH36_THLAR</name>
<reference evidence="2 3" key="1">
    <citation type="submission" date="2022-03" db="EMBL/GenBank/DDBJ databases">
        <authorList>
            <person name="Nunn A."/>
            <person name="Chopra R."/>
            <person name="Nunn A."/>
            <person name="Contreras Garrido A."/>
        </authorList>
    </citation>
    <scope>NUCLEOTIDE SEQUENCE [LARGE SCALE GENOMIC DNA]</scope>
</reference>
<dbReference type="InterPro" id="IPR040225">
    <property type="entry name" value="GIL1-like"/>
</dbReference>
<evidence type="ECO:0000256" key="1">
    <source>
        <dbReference type="SAM" id="Coils"/>
    </source>
</evidence>
<dbReference type="GO" id="GO:0009959">
    <property type="term" value="P:negative gravitropism"/>
    <property type="evidence" value="ECO:0007669"/>
    <property type="project" value="InterPro"/>
</dbReference>
<keyword evidence="3" id="KW-1185">Reference proteome</keyword>
<dbReference type="PANTHER" id="PTHR31161">
    <property type="entry name" value="PROTEIN GRAVITROPIC IN THE LIGHT 1"/>
    <property type="match status" value="1"/>
</dbReference>
<accession>A0AAU9RH36</accession>